<evidence type="ECO:0000313" key="11">
    <source>
        <dbReference type="Proteomes" id="UP001530315"/>
    </source>
</evidence>
<comment type="similarity">
    <text evidence="8">Belongs to the CWC16 family. YJU2 subfamily.</text>
</comment>
<feature type="compositionally biased region" description="Basic and acidic residues" evidence="9">
    <location>
        <begin position="301"/>
        <end position="315"/>
    </location>
</feature>
<evidence type="ECO:0000256" key="7">
    <source>
        <dbReference type="ARBA" id="ARBA00023242"/>
    </source>
</evidence>
<gene>
    <name evidence="10" type="ORF">ACHAW5_009705</name>
</gene>
<feature type="binding site" evidence="8">
    <location>
        <position position="85"/>
    </location>
    <ligand>
        <name>Zn(2+)</name>
        <dbReference type="ChEBI" id="CHEBI:29105"/>
    </ligand>
</feature>
<dbReference type="PANTHER" id="PTHR12111:SF1">
    <property type="entry name" value="SPLICING FACTOR YJU2"/>
    <property type="match status" value="1"/>
</dbReference>
<evidence type="ECO:0000256" key="8">
    <source>
        <dbReference type="HAMAP-Rule" id="MF_03226"/>
    </source>
</evidence>
<dbReference type="GO" id="GO:0071006">
    <property type="term" value="C:U2-type catalytic step 1 spliceosome"/>
    <property type="evidence" value="ECO:0007669"/>
    <property type="project" value="UniProtKB-UniRule"/>
</dbReference>
<dbReference type="HAMAP" id="MF_03226">
    <property type="entry name" value="YJU2"/>
    <property type="match status" value="1"/>
</dbReference>
<comment type="function">
    <text evidence="8">Part of the spliceosome which catalyzes two sequential transesterification reactions, first the excision of the non-coding intron from pre-mRNA and then the ligation of the coding exons to form the mature mRNA. Plays a role in stabilizing the structure of the spliceosome catalytic core and docking of the branch helix into the active site, producing 5'-exon and lariat intron-3'-intermediates.</text>
</comment>
<reference evidence="10 11" key="1">
    <citation type="submission" date="2024-10" db="EMBL/GenBank/DDBJ databases">
        <title>Updated reference genomes for cyclostephanoid diatoms.</title>
        <authorList>
            <person name="Roberts W.R."/>
            <person name="Alverson A.J."/>
        </authorList>
    </citation>
    <scope>NUCLEOTIDE SEQUENCE [LARGE SCALE GENOMIC DNA]</scope>
    <source>
        <strain evidence="10 11">AJA276-08</strain>
    </source>
</reference>
<dbReference type="GO" id="GO:0000349">
    <property type="term" value="P:generation of catalytic spliceosome for first transesterification step"/>
    <property type="evidence" value="ECO:0007669"/>
    <property type="project" value="UniProtKB-UniRule"/>
</dbReference>
<dbReference type="InterPro" id="IPR043701">
    <property type="entry name" value="Yju2"/>
</dbReference>
<evidence type="ECO:0000256" key="5">
    <source>
        <dbReference type="ARBA" id="ARBA00022833"/>
    </source>
</evidence>
<name>A0ABD3MSP1_9STRA</name>
<dbReference type="GO" id="GO:0046872">
    <property type="term" value="F:metal ion binding"/>
    <property type="evidence" value="ECO:0007669"/>
    <property type="project" value="UniProtKB-KW"/>
</dbReference>
<feature type="region of interest" description="Disordered" evidence="9">
    <location>
        <begin position="264"/>
        <end position="340"/>
    </location>
</feature>
<evidence type="ECO:0000256" key="2">
    <source>
        <dbReference type="ARBA" id="ARBA00022664"/>
    </source>
</evidence>
<dbReference type="InterPro" id="IPR007590">
    <property type="entry name" value="Saf4/Yju2"/>
</dbReference>
<proteinExistence type="inferred from homology"/>
<feature type="binding site" evidence="8">
    <location>
        <position position="46"/>
    </location>
    <ligand>
        <name>Zn(2+)</name>
        <dbReference type="ChEBI" id="CHEBI:29105"/>
    </ligand>
</feature>
<keyword evidence="4 8" id="KW-0747">Spliceosome</keyword>
<feature type="binding site" evidence="8">
    <location>
        <position position="43"/>
    </location>
    <ligand>
        <name>Zn(2+)</name>
        <dbReference type="ChEBI" id="CHEBI:29105"/>
    </ligand>
</feature>
<organism evidence="10 11">
    <name type="scientific">Stephanodiscus triporus</name>
    <dbReference type="NCBI Taxonomy" id="2934178"/>
    <lineage>
        <taxon>Eukaryota</taxon>
        <taxon>Sar</taxon>
        <taxon>Stramenopiles</taxon>
        <taxon>Ochrophyta</taxon>
        <taxon>Bacillariophyta</taxon>
        <taxon>Coscinodiscophyceae</taxon>
        <taxon>Thalassiosirophycidae</taxon>
        <taxon>Stephanodiscales</taxon>
        <taxon>Stephanodiscaceae</taxon>
        <taxon>Stephanodiscus</taxon>
    </lineage>
</organism>
<evidence type="ECO:0000256" key="9">
    <source>
        <dbReference type="SAM" id="MobiDB-lite"/>
    </source>
</evidence>
<evidence type="ECO:0000256" key="4">
    <source>
        <dbReference type="ARBA" id="ARBA00022728"/>
    </source>
</evidence>
<evidence type="ECO:0000256" key="1">
    <source>
        <dbReference type="ARBA" id="ARBA00004123"/>
    </source>
</evidence>
<evidence type="ECO:0000256" key="3">
    <source>
        <dbReference type="ARBA" id="ARBA00022723"/>
    </source>
</evidence>
<dbReference type="PANTHER" id="PTHR12111">
    <property type="entry name" value="SPLICING FACTOR YJU2"/>
    <property type="match status" value="1"/>
</dbReference>
<keyword evidence="7 8" id="KW-0539">Nucleus</keyword>
<evidence type="ECO:0000313" key="10">
    <source>
        <dbReference type="EMBL" id="KAL3766813.1"/>
    </source>
</evidence>
<comment type="subcellular location">
    <subcellularLocation>
        <location evidence="1 8">Nucleus</location>
    </subcellularLocation>
</comment>
<evidence type="ECO:0000256" key="6">
    <source>
        <dbReference type="ARBA" id="ARBA00023187"/>
    </source>
</evidence>
<feature type="compositionally biased region" description="Low complexity" evidence="9">
    <location>
        <begin position="331"/>
        <end position="340"/>
    </location>
</feature>
<feature type="region of interest" description="Disordered" evidence="9">
    <location>
        <begin position="220"/>
        <end position="239"/>
    </location>
</feature>
<dbReference type="AlphaFoldDB" id="A0ABD3MSP1"/>
<dbReference type="Proteomes" id="UP001530315">
    <property type="component" value="Unassembled WGS sequence"/>
</dbReference>
<comment type="caution">
    <text evidence="10">The sequence shown here is derived from an EMBL/GenBank/DDBJ whole genome shotgun (WGS) entry which is preliminary data.</text>
</comment>
<feature type="compositionally biased region" description="Acidic residues" evidence="9">
    <location>
        <begin position="226"/>
        <end position="235"/>
    </location>
</feature>
<keyword evidence="6" id="KW-0508">mRNA splicing</keyword>
<comment type="subunit">
    <text evidence="8">Component of the spliceosome. Present in the activated B complex, the catalytically activated B* complex which catalyzes the branching, the catalytic step 1 C complex catalyzing the exon ligation, and the postcatalytic P complex containing the ligated exons (mRNA) and the excised lariat intron.</text>
</comment>
<feature type="binding site" evidence="8">
    <location>
        <position position="82"/>
    </location>
    <ligand>
        <name>Zn(2+)</name>
        <dbReference type="ChEBI" id="CHEBI:29105"/>
    </ligand>
</feature>
<dbReference type="Pfam" id="PF04502">
    <property type="entry name" value="Saf4_Yju2"/>
    <property type="match status" value="1"/>
</dbReference>
<protein>
    <recommendedName>
        <fullName evidence="8">Splicing factor YJU2</fullName>
    </recommendedName>
</protein>
<accession>A0ABD3MSP1</accession>
<keyword evidence="3 8" id="KW-0479">Metal-binding</keyword>
<keyword evidence="11" id="KW-1185">Reference proteome</keyword>
<sequence length="340" mass="38516">MGERKVLNKYIPADFDPKLVPRGTRPKDDLVTVRMMLPFTIQCTTCSTFLYRGRKFNSKKESMKGIEGKYLGIQRFRFYIKCSDCSRPITFLTDPKNTDYEMESGGTRNYEVWHDERKTNEEFERRIEEDEKLDSMKALENRVLESQREMAELDALEEIRAMNQRHVGLMKGGGKRMDAAEAVLRAREAVVGKPDDAADLNENGLTRDEEDLVRSIKFGSGRNNVVDDDDDDDENASGGIRRLNEEDELLAERSRLKEAERMIAAANRRERSNVPIFKVKKRRKDPPSVNEVAQVMADASTRPDERPRTKSHDDDNPGGDANVNGGGALGGLLAYGSDSD</sequence>
<keyword evidence="2" id="KW-0507">mRNA processing</keyword>
<keyword evidence="5 8" id="KW-0862">Zinc</keyword>
<dbReference type="EMBL" id="JALLAZ020001720">
    <property type="protein sequence ID" value="KAL3766813.1"/>
    <property type="molecule type" value="Genomic_DNA"/>
</dbReference>